<name>A0A3S9V422_9BACL</name>
<dbReference type="RefSeq" id="WP_127002726.1">
    <property type="nucleotide sequence ID" value="NZ_CP034346.1"/>
</dbReference>
<sequence length="184" mass="20947">MKRIGLILFILLLLNPLYTRQTSALSCAELSSIPEAYRKYDGVIIGRVESIRERRENNQIGLTITRSFKGITEEKLIIFEDKTWGAISGPSILHGEYLFFLSYKEGTGWENPLCSPSKMAVNITSEESTFLDARELKLVDHEDRGSVAGSLFHTNRSYVLWGSFFAVVILGISGYYLWINRRRS</sequence>
<evidence type="ECO:0000313" key="2">
    <source>
        <dbReference type="EMBL" id="AZS17296.1"/>
    </source>
</evidence>
<organism evidence="2 3">
    <name type="scientific">Paenibacillus lutimineralis</name>
    <dbReference type="NCBI Taxonomy" id="2707005"/>
    <lineage>
        <taxon>Bacteria</taxon>
        <taxon>Bacillati</taxon>
        <taxon>Bacillota</taxon>
        <taxon>Bacilli</taxon>
        <taxon>Bacillales</taxon>
        <taxon>Paenibacillaceae</taxon>
        <taxon>Paenibacillus</taxon>
    </lineage>
</organism>
<dbReference type="Proteomes" id="UP000270678">
    <property type="component" value="Chromosome"/>
</dbReference>
<dbReference type="KEGG" id="plut:EI981_24610"/>
<keyword evidence="1" id="KW-0472">Membrane</keyword>
<feature type="transmembrane region" description="Helical" evidence="1">
    <location>
        <begin position="158"/>
        <end position="178"/>
    </location>
</feature>
<dbReference type="AlphaFoldDB" id="A0A3S9V422"/>
<reference evidence="3" key="1">
    <citation type="submission" date="2018-12" db="EMBL/GenBank/DDBJ databases">
        <title>Complete genome sequence of Paenibacillus sp. MBLB1234.</title>
        <authorList>
            <person name="Nam Y.-D."/>
            <person name="Kang J."/>
            <person name="Chung W.-H."/>
            <person name="Park Y.S."/>
        </authorList>
    </citation>
    <scope>NUCLEOTIDE SEQUENCE [LARGE SCALE GENOMIC DNA]</scope>
    <source>
        <strain evidence="3">MBLB1234</strain>
    </source>
</reference>
<keyword evidence="3" id="KW-1185">Reference proteome</keyword>
<dbReference type="OrthoDB" id="2428517at2"/>
<gene>
    <name evidence="2" type="ORF">EI981_24610</name>
</gene>
<accession>A0A3S9V422</accession>
<evidence type="ECO:0000313" key="3">
    <source>
        <dbReference type="Proteomes" id="UP000270678"/>
    </source>
</evidence>
<protein>
    <recommendedName>
        <fullName evidence="4">CbiN domain protein</fullName>
    </recommendedName>
</protein>
<evidence type="ECO:0008006" key="4">
    <source>
        <dbReference type="Google" id="ProtNLM"/>
    </source>
</evidence>
<keyword evidence="1" id="KW-0812">Transmembrane</keyword>
<keyword evidence="1" id="KW-1133">Transmembrane helix</keyword>
<dbReference type="EMBL" id="CP034346">
    <property type="protein sequence ID" value="AZS17296.1"/>
    <property type="molecule type" value="Genomic_DNA"/>
</dbReference>
<evidence type="ECO:0000256" key="1">
    <source>
        <dbReference type="SAM" id="Phobius"/>
    </source>
</evidence>
<proteinExistence type="predicted"/>